<evidence type="ECO:0000313" key="2">
    <source>
        <dbReference type="EMBL" id="RMB08939.1"/>
    </source>
</evidence>
<reference evidence="2 3" key="1">
    <citation type="submission" date="2018-10" db="EMBL/GenBank/DDBJ databases">
        <title>Genomic Encyclopedia of Archaeal and Bacterial Type Strains, Phase II (KMG-II): from individual species to whole genera.</title>
        <authorList>
            <person name="Goeker M."/>
        </authorList>
    </citation>
    <scope>NUCLEOTIDE SEQUENCE [LARGE SCALE GENOMIC DNA]</scope>
    <source>
        <strain evidence="2 3">DSM 25217</strain>
    </source>
</reference>
<gene>
    <name evidence="2" type="ORF">BXY39_1586</name>
</gene>
<feature type="compositionally biased region" description="Basic and acidic residues" evidence="1">
    <location>
        <begin position="211"/>
        <end position="228"/>
    </location>
</feature>
<dbReference type="Gene3D" id="1.25.40.10">
    <property type="entry name" value="Tetratricopeptide repeat domain"/>
    <property type="match status" value="1"/>
</dbReference>
<keyword evidence="3" id="KW-1185">Reference proteome</keyword>
<dbReference type="EMBL" id="REFR01000010">
    <property type="protein sequence ID" value="RMB08939.1"/>
    <property type="molecule type" value="Genomic_DNA"/>
</dbReference>
<evidence type="ECO:0000313" key="3">
    <source>
        <dbReference type="Proteomes" id="UP000271227"/>
    </source>
</evidence>
<feature type="compositionally biased region" description="Low complexity" evidence="1">
    <location>
        <begin position="145"/>
        <end position="163"/>
    </location>
</feature>
<dbReference type="InParanoid" id="A0A3M0CPY4"/>
<sequence length="1040" mass="115113">MICSERKHLTASALRSVMVAGLALGAVLATVKVTYAQDSGTVSARDQVRIRTGLHPDYSRVVFDFTVAPDYRLERTGTELRIVFERGLSADFGTLDAASLRDIQSPRLIENDGRTIMAFTVAENARTRDFLSGQSVVLDVFSDPSRAPATVPPAVSSPPVSSSDTAETIPQSQEDEPQPPSSAGLVAADTGEVEPIVNPGEEPDEGPLPERGVDGAGRPDSERGGRTDIELVARREVIGDLILPVMPVSGEDGGRSLIRPVVEAFDQELTLTFPWRDTVAGAAFVRGGVAWLVFDRAYDLDAGDLGANEQAVTRWMREVDVLPHPDALVMRLVLRRQISVVLEKVGLDWVVRMKQSLAKPRFPLVPERRLDEAQRQQIFIPAADLGRKVAVEDPLVGDEVVIFPTNSQGRGLANRFSFAAAELPETAQGIAVVPFSDRVQVSRFPDGVAIQADGIPLFSASAGVSQIARRGVAAGAGRLVDFDAWRAGEAWRYRESKSLLQYELSVAQPGERNEARWRLARFFVAHGRDAEAMGLLEILLEEDPSRESRADFRIARGIASFGMGQLPAAYEDLTHRSLLSDQDAELWLAMVAESDGRYGDALDHYRRGRDVMGTYDAVTRADMQLAMVRAAIAEEDYVLASEELSLLAGLDLTPKQVTEAVFQRARLAEREGLTEQAAVQYADLAMSPQRGVAARARYAAVQRALSDGSMTPDSAIEELERLRYAWRGNAFEVQVIDILADLYFMQRQYASGLESLRQGVAYYPDAAREKRFTARMGQTFRDLYLEGEADSLSPLQAIGLFYQFRELTPLGADGDLMIRRLADRLVSVDLLDRAAELLDYQVRVRTEGAARALIASNLAKVYILDQHPDKAIEILRATREPQLPADISASRRWVESRALIELDRFEEAEVLLEQDDSGEAELLRSDIYWGAQDWQRLVRTNRRLLGDAWRNGSPLSDRQRLHLIRMAIAMTFLEDRQGLIDVRSLYGNAMRDGNFANAFDLLTNNQELSGREIGAIASQIASVEKLQSFMRDYRSDFTGR</sequence>
<protein>
    <recommendedName>
        <fullName evidence="4">Tetratricopeptide repeat protein</fullName>
    </recommendedName>
</protein>
<dbReference type="RefSeq" id="WP_147453507.1">
    <property type="nucleotide sequence ID" value="NZ_REFR01000010.1"/>
</dbReference>
<accession>A0A3M0CPY4</accession>
<dbReference type="InterPro" id="IPR011990">
    <property type="entry name" value="TPR-like_helical_dom_sf"/>
</dbReference>
<evidence type="ECO:0008006" key="4">
    <source>
        <dbReference type="Google" id="ProtNLM"/>
    </source>
</evidence>
<organism evidence="2 3">
    <name type="scientific">Eilatimonas milleporae</name>
    <dbReference type="NCBI Taxonomy" id="911205"/>
    <lineage>
        <taxon>Bacteria</taxon>
        <taxon>Pseudomonadati</taxon>
        <taxon>Pseudomonadota</taxon>
        <taxon>Alphaproteobacteria</taxon>
        <taxon>Kordiimonadales</taxon>
        <taxon>Kordiimonadaceae</taxon>
        <taxon>Eilatimonas</taxon>
    </lineage>
</organism>
<evidence type="ECO:0000256" key="1">
    <source>
        <dbReference type="SAM" id="MobiDB-lite"/>
    </source>
</evidence>
<dbReference type="SUPFAM" id="SSF48452">
    <property type="entry name" value="TPR-like"/>
    <property type="match status" value="1"/>
</dbReference>
<dbReference type="Proteomes" id="UP000271227">
    <property type="component" value="Unassembled WGS sequence"/>
</dbReference>
<proteinExistence type="predicted"/>
<dbReference type="AlphaFoldDB" id="A0A3M0CPY4"/>
<comment type="caution">
    <text evidence="2">The sequence shown here is derived from an EMBL/GenBank/DDBJ whole genome shotgun (WGS) entry which is preliminary data.</text>
</comment>
<dbReference type="OrthoDB" id="7431909at2"/>
<name>A0A3M0CPY4_9PROT</name>
<feature type="region of interest" description="Disordered" evidence="1">
    <location>
        <begin position="145"/>
        <end position="228"/>
    </location>
</feature>